<reference evidence="2 3" key="1">
    <citation type="submission" date="2015-12" db="EMBL/GenBank/DDBJ databases">
        <title>The genome of Folsomia candida.</title>
        <authorList>
            <person name="Faddeeva A."/>
            <person name="Derks M.F."/>
            <person name="Anvar Y."/>
            <person name="Smit S."/>
            <person name="Van Straalen N."/>
            <person name="Roelofs D."/>
        </authorList>
    </citation>
    <scope>NUCLEOTIDE SEQUENCE [LARGE SCALE GENOMIC DNA]</scope>
    <source>
        <strain evidence="2 3">VU population</strain>
        <tissue evidence="2">Whole body</tissue>
    </source>
</reference>
<accession>A0A226DM35</accession>
<dbReference type="AlphaFoldDB" id="A0A226DM35"/>
<feature type="chain" id="PRO_5012104207" evidence="1">
    <location>
        <begin position="19"/>
        <end position="357"/>
    </location>
</feature>
<proteinExistence type="predicted"/>
<feature type="signal peptide" evidence="1">
    <location>
        <begin position="1"/>
        <end position="18"/>
    </location>
</feature>
<organism evidence="2 3">
    <name type="scientific">Folsomia candida</name>
    <name type="common">Springtail</name>
    <dbReference type="NCBI Taxonomy" id="158441"/>
    <lineage>
        <taxon>Eukaryota</taxon>
        <taxon>Metazoa</taxon>
        <taxon>Ecdysozoa</taxon>
        <taxon>Arthropoda</taxon>
        <taxon>Hexapoda</taxon>
        <taxon>Collembola</taxon>
        <taxon>Entomobryomorpha</taxon>
        <taxon>Isotomoidea</taxon>
        <taxon>Isotomidae</taxon>
        <taxon>Proisotominae</taxon>
        <taxon>Folsomia</taxon>
    </lineage>
</organism>
<protein>
    <submittedName>
        <fullName evidence="2">Uncharacterized protein</fullName>
    </submittedName>
</protein>
<evidence type="ECO:0000313" key="3">
    <source>
        <dbReference type="Proteomes" id="UP000198287"/>
    </source>
</evidence>
<sequence>MKLLWLYVAFLIFESSLGQNEISDFITSTATCTPDNCVNNYVRGKIYEFQRWIIDEEGDEPLYFPEERTQNVRTMFSDTNITYRMELQNLNSYAVQNGIEQIPLHRSFSNRTLTTTFDLDITYSNITVDNFWNIIGNPTIVNDLAGGSFYSYLTTDVLLSGTFVANGTILGVPTSQSGRWSGRIRATSYYFYQYTLTGDFVDLRLNIPGNGGTSSPSLSGFTADLFNSLHPLKQPFDSLLQTQLSAIYLNSWRLDLFPYLTDFFNDKLGIASFQQLITSQLPTTSPAVPLPTTPLPLITTTTPSPFQCEADGCLLDYVRLKFSRFPDWVDSANRDPLELPGSYRVQFAIWDIDLFLE</sequence>
<dbReference type="Proteomes" id="UP000198287">
    <property type="component" value="Unassembled WGS sequence"/>
</dbReference>
<name>A0A226DM35_FOLCA</name>
<dbReference type="EMBL" id="LNIX01000016">
    <property type="protein sequence ID" value="OXA46283.1"/>
    <property type="molecule type" value="Genomic_DNA"/>
</dbReference>
<comment type="caution">
    <text evidence="2">The sequence shown here is derived from an EMBL/GenBank/DDBJ whole genome shotgun (WGS) entry which is preliminary data.</text>
</comment>
<gene>
    <name evidence="2" type="ORF">Fcan01_19125</name>
</gene>
<evidence type="ECO:0000313" key="2">
    <source>
        <dbReference type="EMBL" id="OXA46283.1"/>
    </source>
</evidence>
<evidence type="ECO:0000256" key="1">
    <source>
        <dbReference type="SAM" id="SignalP"/>
    </source>
</evidence>
<keyword evidence="3" id="KW-1185">Reference proteome</keyword>
<keyword evidence="1" id="KW-0732">Signal</keyword>